<proteinExistence type="predicted"/>
<feature type="domain" description="Cysteine-rich" evidence="6">
    <location>
        <begin position="79"/>
        <end position="166"/>
    </location>
</feature>
<keyword evidence="4" id="KW-0408">Iron</keyword>
<keyword evidence="3" id="KW-0560">Oxidoreductase</keyword>
<accession>X0SQY8</accession>
<keyword evidence="2" id="KW-0479">Metal-binding</keyword>
<keyword evidence="5" id="KW-0411">Iron-sulfur</keyword>
<dbReference type="InterPro" id="IPR004017">
    <property type="entry name" value="Cys_rich_dom"/>
</dbReference>
<evidence type="ECO:0000256" key="1">
    <source>
        <dbReference type="ARBA" id="ARBA00022485"/>
    </source>
</evidence>
<evidence type="ECO:0000256" key="4">
    <source>
        <dbReference type="ARBA" id="ARBA00023004"/>
    </source>
</evidence>
<dbReference type="GO" id="GO:0051539">
    <property type="term" value="F:4 iron, 4 sulfur cluster binding"/>
    <property type="evidence" value="ECO:0007669"/>
    <property type="project" value="UniProtKB-KW"/>
</dbReference>
<feature type="non-terminal residue" evidence="7">
    <location>
        <position position="1"/>
    </location>
</feature>
<reference evidence="7" key="1">
    <citation type="journal article" date="2014" name="Front. Microbiol.">
        <title>High frequency of phylogenetically diverse reductive dehalogenase-homologous genes in deep subseafloor sedimentary metagenomes.</title>
        <authorList>
            <person name="Kawai M."/>
            <person name="Futagami T."/>
            <person name="Toyoda A."/>
            <person name="Takaki Y."/>
            <person name="Nishi S."/>
            <person name="Hori S."/>
            <person name="Arai W."/>
            <person name="Tsubouchi T."/>
            <person name="Morono Y."/>
            <person name="Uchiyama I."/>
            <person name="Ito T."/>
            <person name="Fujiyama A."/>
            <person name="Inagaki F."/>
            <person name="Takami H."/>
        </authorList>
    </citation>
    <scope>NUCLEOTIDE SEQUENCE</scope>
    <source>
        <strain evidence="7">Expedition CK06-06</strain>
    </source>
</reference>
<dbReference type="GO" id="GO:0005886">
    <property type="term" value="C:plasma membrane"/>
    <property type="evidence" value="ECO:0007669"/>
    <property type="project" value="TreeGrafter"/>
</dbReference>
<protein>
    <recommendedName>
        <fullName evidence="6">Cysteine-rich domain-containing protein</fullName>
    </recommendedName>
</protein>
<dbReference type="GO" id="GO:0016491">
    <property type="term" value="F:oxidoreductase activity"/>
    <property type="evidence" value="ECO:0007669"/>
    <property type="project" value="UniProtKB-KW"/>
</dbReference>
<dbReference type="EMBL" id="BARS01006122">
    <property type="protein sequence ID" value="GAF83469.1"/>
    <property type="molecule type" value="Genomic_DNA"/>
</dbReference>
<evidence type="ECO:0000313" key="7">
    <source>
        <dbReference type="EMBL" id="GAF83469.1"/>
    </source>
</evidence>
<dbReference type="PANTHER" id="PTHR43255">
    <property type="entry name" value="IRON-SULFUR-BINDING OXIDOREDUCTASE FADF-RELATED-RELATED"/>
    <property type="match status" value="1"/>
</dbReference>
<dbReference type="InterPro" id="IPR051460">
    <property type="entry name" value="HdrC_iron-sulfur_subunit"/>
</dbReference>
<comment type="caution">
    <text evidence="7">The sequence shown here is derived from an EMBL/GenBank/DDBJ whole genome shotgun (WGS) entry which is preliminary data.</text>
</comment>
<organism evidence="7">
    <name type="scientific">marine sediment metagenome</name>
    <dbReference type="NCBI Taxonomy" id="412755"/>
    <lineage>
        <taxon>unclassified sequences</taxon>
        <taxon>metagenomes</taxon>
        <taxon>ecological metagenomes</taxon>
    </lineage>
</organism>
<feature type="domain" description="Cysteine-rich" evidence="6">
    <location>
        <begin position="1"/>
        <end position="41"/>
    </location>
</feature>
<dbReference type="AlphaFoldDB" id="X0SQY8"/>
<evidence type="ECO:0000256" key="3">
    <source>
        <dbReference type="ARBA" id="ARBA00023002"/>
    </source>
</evidence>
<sequence>GFPLIGAGAPEMVKRLMAHNLERVKELRAEKVLFSCPSCYRTWKEHCETNVELVHASEFISGLIEDGGLHLKALDDMRVTYHDPCDLGRNSGIYDAPRKIIESIPGLTLVEMRNNREKSVCCGGGGNLEMADPALAGILAHDRLQEIQGDGAKTVLTACQQCLRTITTSARRQKAKLDVMDIIELVRLAIT</sequence>
<dbReference type="PANTHER" id="PTHR43255:SF1">
    <property type="entry name" value="IRON-SULFUR-BINDING OXIDOREDUCTASE FADF-RELATED"/>
    <property type="match status" value="1"/>
</dbReference>
<dbReference type="Pfam" id="PF02754">
    <property type="entry name" value="CCG"/>
    <property type="match status" value="2"/>
</dbReference>
<evidence type="ECO:0000259" key="6">
    <source>
        <dbReference type="Pfam" id="PF02754"/>
    </source>
</evidence>
<evidence type="ECO:0000256" key="5">
    <source>
        <dbReference type="ARBA" id="ARBA00023014"/>
    </source>
</evidence>
<keyword evidence="1" id="KW-0004">4Fe-4S</keyword>
<name>X0SQY8_9ZZZZ</name>
<evidence type="ECO:0000256" key="2">
    <source>
        <dbReference type="ARBA" id="ARBA00022723"/>
    </source>
</evidence>
<dbReference type="GO" id="GO:0046872">
    <property type="term" value="F:metal ion binding"/>
    <property type="evidence" value="ECO:0007669"/>
    <property type="project" value="UniProtKB-KW"/>
</dbReference>
<gene>
    <name evidence="7" type="ORF">S01H1_11968</name>
</gene>